<organism evidence="2 3">
    <name type="scientific">Pristionchus entomophagus</name>
    <dbReference type="NCBI Taxonomy" id="358040"/>
    <lineage>
        <taxon>Eukaryota</taxon>
        <taxon>Metazoa</taxon>
        <taxon>Ecdysozoa</taxon>
        <taxon>Nematoda</taxon>
        <taxon>Chromadorea</taxon>
        <taxon>Rhabditida</taxon>
        <taxon>Rhabditina</taxon>
        <taxon>Diplogasteromorpha</taxon>
        <taxon>Diplogasteroidea</taxon>
        <taxon>Neodiplogasteridae</taxon>
        <taxon>Pristionchus</taxon>
    </lineage>
</organism>
<evidence type="ECO:0000313" key="3">
    <source>
        <dbReference type="Proteomes" id="UP001432027"/>
    </source>
</evidence>
<dbReference type="EMBL" id="BTSX01000001">
    <property type="protein sequence ID" value="GMS81419.1"/>
    <property type="molecule type" value="Genomic_DNA"/>
</dbReference>
<evidence type="ECO:0000313" key="2">
    <source>
        <dbReference type="EMBL" id="GMS81419.1"/>
    </source>
</evidence>
<gene>
    <name evidence="2" type="ORF">PENTCL1PPCAC_3594</name>
</gene>
<name>A0AAV5SJ23_9BILA</name>
<dbReference type="AlphaFoldDB" id="A0AAV5SJ23"/>
<comment type="caution">
    <text evidence="2">The sequence shown here is derived from an EMBL/GenBank/DDBJ whole genome shotgun (WGS) entry which is preliminary data.</text>
</comment>
<keyword evidence="3" id="KW-1185">Reference proteome</keyword>
<keyword evidence="1" id="KW-0472">Membrane</keyword>
<keyword evidence="1" id="KW-1133">Transmembrane helix</keyword>
<sequence>VNSGEYDDNECKDTVQFCVKIYTNDTFSPYKGCDNDHICTVRLIRIALSRTLSLGDEGVFGTKRQATVNANMEKSGRTETPEKTVDCCNERDYCNPAATSSSLLMTVLAVAVAAIAWL</sequence>
<accession>A0AAV5SJ23</accession>
<protein>
    <recommendedName>
        <fullName evidence="4">UPAR/Ly6 domain-containing protein</fullName>
    </recommendedName>
</protein>
<dbReference type="Proteomes" id="UP001432027">
    <property type="component" value="Unassembled WGS sequence"/>
</dbReference>
<reference evidence="2" key="1">
    <citation type="submission" date="2023-10" db="EMBL/GenBank/DDBJ databases">
        <title>Genome assembly of Pristionchus species.</title>
        <authorList>
            <person name="Yoshida K."/>
            <person name="Sommer R.J."/>
        </authorList>
    </citation>
    <scope>NUCLEOTIDE SEQUENCE</scope>
    <source>
        <strain evidence="2">RS0144</strain>
    </source>
</reference>
<evidence type="ECO:0000256" key="1">
    <source>
        <dbReference type="SAM" id="Phobius"/>
    </source>
</evidence>
<keyword evidence="1" id="KW-0812">Transmembrane</keyword>
<feature type="transmembrane region" description="Helical" evidence="1">
    <location>
        <begin position="97"/>
        <end position="117"/>
    </location>
</feature>
<proteinExistence type="predicted"/>
<evidence type="ECO:0008006" key="4">
    <source>
        <dbReference type="Google" id="ProtNLM"/>
    </source>
</evidence>
<feature type="non-terminal residue" evidence="2">
    <location>
        <position position="1"/>
    </location>
</feature>